<dbReference type="Gene3D" id="3.30.450.20">
    <property type="entry name" value="PAS domain"/>
    <property type="match status" value="1"/>
</dbReference>
<evidence type="ECO:0000259" key="4">
    <source>
        <dbReference type="PROSITE" id="PS50885"/>
    </source>
</evidence>
<dbReference type="CDD" id="cd01949">
    <property type="entry name" value="GGDEF"/>
    <property type="match status" value="1"/>
</dbReference>
<dbReference type="GO" id="GO:1902201">
    <property type="term" value="P:negative regulation of bacterial-type flagellum-dependent cell motility"/>
    <property type="evidence" value="ECO:0007669"/>
    <property type="project" value="TreeGrafter"/>
</dbReference>
<accession>A0A5C8KUQ6</accession>
<dbReference type="InterPro" id="IPR050469">
    <property type="entry name" value="Diguanylate_Cyclase"/>
</dbReference>
<evidence type="ECO:0000256" key="1">
    <source>
        <dbReference type="ARBA" id="ARBA00001946"/>
    </source>
</evidence>
<dbReference type="GO" id="GO:0005886">
    <property type="term" value="C:plasma membrane"/>
    <property type="evidence" value="ECO:0007669"/>
    <property type="project" value="TreeGrafter"/>
</dbReference>
<evidence type="ECO:0000256" key="2">
    <source>
        <dbReference type="ARBA" id="ARBA00012528"/>
    </source>
</evidence>
<dbReference type="InterPro" id="IPR000160">
    <property type="entry name" value="GGDEF_dom"/>
</dbReference>
<dbReference type="InterPro" id="IPR043128">
    <property type="entry name" value="Rev_trsase/Diguanyl_cyclase"/>
</dbReference>
<dbReference type="EMBL" id="VRTS01000002">
    <property type="protein sequence ID" value="TXK64961.1"/>
    <property type="molecule type" value="Genomic_DNA"/>
</dbReference>
<dbReference type="GO" id="GO:0052621">
    <property type="term" value="F:diguanylate cyclase activity"/>
    <property type="evidence" value="ECO:0007669"/>
    <property type="project" value="UniProtKB-EC"/>
</dbReference>
<comment type="caution">
    <text evidence="6">The sequence shown here is derived from an EMBL/GenBank/DDBJ whole genome shotgun (WGS) entry which is preliminary data.</text>
</comment>
<dbReference type="Gene3D" id="6.10.340.10">
    <property type="match status" value="1"/>
</dbReference>
<feature type="transmembrane region" description="Helical" evidence="3">
    <location>
        <begin position="304"/>
        <end position="326"/>
    </location>
</feature>
<dbReference type="FunFam" id="3.30.70.270:FF:000001">
    <property type="entry name" value="Diguanylate cyclase domain protein"/>
    <property type="match status" value="1"/>
</dbReference>
<proteinExistence type="predicted"/>
<dbReference type="Proteomes" id="UP000321248">
    <property type="component" value="Unassembled WGS sequence"/>
</dbReference>
<keyword evidence="7" id="KW-1185">Reference proteome</keyword>
<evidence type="ECO:0000256" key="3">
    <source>
        <dbReference type="SAM" id="Phobius"/>
    </source>
</evidence>
<comment type="cofactor">
    <cofactor evidence="1">
        <name>Mg(2+)</name>
        <dbReference type="ChEBI" id="CHEBI:18420"/>
    </cofactor>
</comment>
<dbReference type="InterPro" id="IPR003660">
    <property type="entry name" value="HAMP_dom"/>
</dbReference>
<dbReference type="GO" id="GO:0007165">
    <property type="term" value="P:signal transduction"/>
    <property type="evidence" value="ECO:0007669"/>
    <property type="project" value="InterPro"/>
</dbReference>
<reference evidence="6 7" key="1">
    <citation type="submission" date="2019-08" db="EMBL/GenBank/DDBJ databases">
        <authorList>
            <person name="Karlyshev A.V."/>
        </authorList>
    </citation>
    <scope>NUCLEOTIDE SEQUENCE [LARGE SCALE GENOMIC DNA]</scope>
    <source>
        <strain evidence="6 7">Alg18-2.2</strain>
    </source>
</reference>
<dbReference type="OrthoDB" id="9803824at2"/>
<dbReference type="PANTHER" id="PTHR45138:SF24">
    <property type="entry name" value="DIGUANYLATE CYCLASE DGCC-RELATED"/>
    <property type="match status" value="1"/>
</dbReference>
<dbReference type="NCBIfam" id="TIGR00254">
    <property type="entry name" value="GGDEF"/>
    <property type="match status" value="1"/>
</dbReference>
<dbReference type="SUPFAM" id="SSF55073">
    <property type="entry name" value="Nucleotide cyclase"/>
    <property type="match status" value="1"/>
</dbReference>
<dbReference type="CDD" id="cd12914">
    <property type="entry name" value="PDC1_DGC_like"/>
    <property type="match status" value="1"/>
</dbReference>
<keyword evidence="3" id="KW-0472">Membrane</keyword>
<feature type="domain" description="GGDEF" evidence="5">
    <location>
        <begin position="438"/>
        <end position="579"/>
    </location>
</feature>
<name>A0A5C8KUQ6_9GAMM</name>
<protein>
    <recommendedName>
        <fullName evidence="2">diguanylate cyclase</fullName>
        <ecNumber evidence="2">2.7.7.65</ecNumber>
    </recommendedName>
</protein>
<evidence type="ECO:0000313" key="7">
    <source>
        <dbReference type="Proteomes" id="UP000321248"/>
    </source>
</evidence>
<dbReference type="Pfam" id="PF00990">
    <property type="entry name" value="GGDEF"/>
    <property type="match status" value="1"/>
</dbReference>
<organism evidence="6 7">
    <name type="scientific">Alkalisalibacterium limincola</name>
    <dbReference type="NCBI Taxonomy" id="2699169"/>
    <lineage>
        <taxon>Bacteria</taxon>
        <taxon>Pseudomonadati</taxon>
        <taxon>Pseudomonadota</taxon>
        <taxon>Gammaproteobacteria</taxon>
        <taxon>Lysobacterales</taxon>
        <taxon>Lysobacteraceae</taxon>
        <taxon>Alkalisalibacterium</taxon>
    </lineage>
</organism>
<dbReference type="PANTHER" id="PTHR45138">
    <property type="entry name" value="REGULATORY COMPONENTS OF SENSORY TRANSDUCTION SYSTEM"/>
    <property type="match status" value="1"/>
</dbReference>
<dbReference type="InterPro" id="IPR029787">
    <property type="entry name" value="Nucleotide_cyclase"/>
</dbReference>
<feature type="transmembrane region" description="Helical" evidence="3">
    <location>
        <begin position="16"/>
        <end position="37"/>
    </location>
</feature>
<evidence type="ECO:0000313" key="6">
    <source>
        <dbReference type="EMBL" id="TXK64961.1"/>
    </source>
</evidence>
<gene>
    <name evidence="6" type="ORF">FU658_03850</name>
</gene>
<feature type="domain" description="HAMP" evidence="4">
    <location>
        <begin position="324"/>
        <end position="377"/>
    </location>
</feature>
<dbReference type="PROSITE" id="PS50887">
    <property type="entry name" value="GGDEF"/>
    <property type="match status" value="1"/>
</dbReference>
<dbReference type="RefSeq" id="WP_147890881.1">
    <property type="nucleotide sequence ID" value="NZ_VRTS01000002.1"/>
</dbReference>
<dbReference type="GO" id="GO:0043709">
    <property type="term" value="P:cell adhesion involved in single-species biofilm formation"/>
    <property type="evidence" value="ECO:0007669"/>
    <property type="project" value="TreeGrafter"/>
</dbReference>
<keyword evidence="3" id="KW-1133">Transmembrane helix</keyword>
<dbReference type="SMART" id="SM00267">
    <property type="entry name" value="GGDEF"/>
    <property type="match status" value="1"/>
</dbReference>
<dbReference type="Gene3D" id="3.30.70.270">
    <property type="match status" value="1"/>
</dbReference>
<dbReference type="PROSITE" id="PS50885">
    <property type="entry name" value="HAMP"/>
    <property type="match status" value="1"/>
</dbReference>
<dbReference type="AlphaFoldDB" id="A0A5C8KUQ6"/>
<keyword evidence="3" id="KW-0812">Transmembrane</keyword>
<dbReference type="EC" id="2.7.7.65" evidence="2"/>
<evidence type="ECO:0000259" key="5">
    <source>
        <dbReference type="PROSITE" id="PS50887"/>
    </source>
</evidence>
<sequence>MEPQGNRNRYAPGLRFWLGLSYGGLAVMLVLVVSVLVERMAARHLQEGVAATLSLSAADLSGRLEDGLRERLDDMRALSVLPLFDLQAIDPGALQEHFQQLARSFPDYAWIGLVDAQGRVVVAKDGLLEGVDVSGRPWFAGALQGPYLGDLHEAVLLEQLLQAHDDEPLRFLDVAAPVRNPSGDVDGVVAAHLSWAWARRLARQLDPTLLGLDGAELIVMSAEGVVILGPGDMAGRHLPVALEHVSRDRNDGWFRAHWSDGGEYITGFARPSGAIEDMGLGWITLVRQPVGEALAPLRELRSTVAVLAIVLGLLGVGAAVILGRWIGRPLRELAREARRIRERRGGAVLADPGGYREARDLARSLQQLVGDLTGREAELLRLAETLEQRVSERTAELSSLNVQLEAMALSDSLTGLANRRRFNDELDEAVQRATEQGLPLSLLILDVDHFKVVNDAHGHPAGDVVLRWLAEVATSQVRGTDLLARTGGEEFAVLAIDTPGDEAVALAERLRAAIQERGPVSVGRVAIPLTVSVGVASIEYLADEMLLMDPATIAAKLVADADGALYRAKQRGRNRVQNA</sequence>